<dbReference type="GO" id="GO:0000122">
    <property type="term" value="P:negative regulation of transcription by RNA polymerase II"/>
    <property type="evidence" value="ECO:0007669"/>
    <property type="project" value="TreeGrafter"/>
</dbReference>
<name>A0A814LM79_9BILA</name>
<evidence type="ECO:0000256" key="4">
    <source>
        <dbReference type="ARBA" id="ARBA00023015"/>
    </source>
</evidence>
<keyword evidence="4" id="KW-0805">Transcription regulation</keyword>
<dbReference type="EMBL" id="CAJOAX010009093">
    <property type="protein sequence ID" value="CAF4049130.1"/>
    <property type="molecule type" value="Genomic_DNA"/>
</dbReference>
<dbReference type="PANTHER" id="PTHR24082">
    <property type="entry name" value="NUCLEAR HORMONE RECEPTOR"/>
    <property type="match status" value="1"/>
</dbReference>
<dbReference type="SUPFAM" id="SSF57716">
    <property type="entry name" value="Glucocorticoid receptor-like (DNA-binding domain)"/>
    <property type="match status" value="1"/>
</dbReference>
<evidence type="ECO:0000256" key="5">
    <source>
        <dbReference type="ARBA" id="ARBA00023125"/>
    </source>
</evidence>
<keyword evidence="3" id="KW-0862">Zinc</keyword>
<dbReference type="GO" id="GO:0000978">
    <property type="term" value="F:RNA polymerase II cis-regulatory region sequence-specific DNA binding"/>
    <property type="evidence" value="ECO:0007669"/>
    <property type="project" value="TreeGrafter"/>
</dbReference>
<feature type="region of interest" description="Disordered" evidence="9">
    <location>
        <begin position="191"/>
        <end position="210"/>
    </location>
</feature>
<accession>A0A814LM79</accession>
<dbReference type="AlphaFoldDB" id="A0A814LM79"/>
<evidence type="ECO:0000313" key="11">
    <source>
        <dbReference type="EMBL" id="CAF1067096.1"/>
    </source>
</evidence>
<dbReference type="Proteomes" id="UP000663823">
    <property type="component" value="Unassembled WGS sequence"/>
</dbReference>
<dbReference type="InterPro" id="IPR013088">
    <property type="entry name" value="Znf_NHR/GATA"/>
</dbReference>
<dbReference type="OrthoDB" id="5772425at2759"/>
<dbReference type="GO" id="GO:0008270">
    <property type="term" value="F:zinc ion binding"/>
    <property type="evidence" value="ECO:0007669"/>
    <property type="project" value="UniProtKB-KW"/>
</dbReference>
<dbReference type="Pfam" id="PF00105">
    <property type="entry name" value="zf-C4"/>
    <property type="match status" value="1"/>
</dbReference>
<dbReference type="EMBL" id="CAJNOO010000944">
    <property type="protein sequence ID" value="CAF1067096.1"/>
    <property type="molecule type" value="Genomic_DNA"/>
</dbReference>
<evidence type="ECO:0000256" key="6">
    <source>
        <dbReference type="ARBA" id="ARBA00023163"/>
    </source>
</evidence>
<evidence type="ECO:0000256" key="1">
    <source>
        <dbReference type="ARBA" id="ARBA00022723"/>
    </source>
</evidence>
<evidence type="ECO:0000256" key="3">
    <source>
        <dbReference type="ARBA" id="ARBA00022833"/>
    </source>
</evidence>
<dbReference type="PANTHER" id="PTHR24082:SF507">
    <property type="entry name" value="BILE ACID RECEPTOR-RELATED"/>
    <property type="match status" value="1"/>
</dbReference>
<gene>
    <name evidence="12" type="ORF">OTI717_LOCUS31548</name>
    <name evidence="11" type="ORF">RFH988_LOCUS17570</name>
</gene>
<sequence>MMNTIPFAFADALTTTSRMTTASASPFTFGGTSGGFRFDAASPSATTAATHITPRSFSFGATAPPVQPTPFSFGTRVTARVAPTSTNFLPVTASTTTSSSVNNTLSNLLSQPITTRSSPIIMTTSGTPTFPLSSITKQQQLPDLYRMGNTHQCVFNEECDITVNSRGACRYCRFKKCLSVGLDKDLVRGPYSHQDRARKKRKQKKSTDISDEKTLSLPVVIPTRNLLNNDRSLLTTNQWGLLSNVIHAYDDKSPVSTIRSTMTLQAAYPVKMRFKMAMDCFKHMTGSMYLSAGPFIKTMPLFVNMSIDDQGVLVERNIRSMSGVSGILVMREADVCTNPYYHNASVAIYGHQRIHQAMRIIAQADNDGTLIKLMIPILALSTCSDILDPVVDDMTHITTTPGGTRFFSNTLRLLEAQNIYVEMMFKYMLYRYGYNEASLRFANLIKNCLDQNLMLTGDGDLRKHQQMVQEITEETERSLTLHDEPIE</sequence>
<comment type="caution">
    <text evidence="11">The sequence shown here is derived from an EMBL/GenBank/DDBJ whole genome shotgun (WGS) entry which is preliminary data.</text>
</comment>
<dbReference type="Gene3D" id="3.30.50.10">
    <property type="entry name" value="Erythroid Transcription Factor GATA-1, subunit A"/>
    <property type="match status" value="1"/>
</dbReference>
<evidence type="ECO:0000313" key="13">
    <source>
        <dbReference type="Proteomes" id="UP000663882"/>
    </source>
</evidence>
<dbReference type="GO" id="GO:0004879">
    <property type="term" value="F:nuclear receptor activity"/>
    <property type="evidence" value="ECO:0007669"/>
    <property type="project" value="TreeGrafter"/>
</dbReference>
<dbReference type="GO" id="GO:0030154">
    <property type="term" value="P:cell differentiation"/>
    <property type="evidence" value="ECO:0007669"/>
    <property type="project" value="TreeGrafter"/>
</dbReference>
<keyword evidence="7" id="KW-0675">Receptor</keyword>
<keyword evidence="5" id="KW-0238">DNA-binding</keyword>
<keyword evidence="6" id="KW-0804">Transcription</keyword>
<evidence type="ECO:0000256" key="7">
    <source>
        <dbReference type="ARBA" id="ARBA00023170"/>
    </source>
</evidence>
<dbReference type="GO" id="GO:0045944">
    <property type="term" value="P:positive regulation of transcription by RNA polymerase II"/>
    <property type="evidence" value="ECO:0007669"/>
    <property type="project" value="TreeGrafter"/>
</dbReference>
<feature type="domain" description="Nuclear receptor" evidence="10">
    <location>
        <begin position="151"/>
        <end position="189"/>
    </location>
</feature>
<protein>
    <recommendedName>
        <fullName evidence="10">Nuclear receptor domain-containing protein</fullName>
    </recommendedName>
</protein>
<dbReference type="InterPro" id="IPR035500">
    <property type="entry name" value="NHR-like_dom_sf"/>
</dbReference>
<dbReference type="SMART" id="SM00399">
    <property type="entry name" value="ZnF_C4"/>
    <property type="match status" value="1"/>
</dbReference>
<evidence type="ECO:0000256" key="9">
    <source>
        <dbReference type="SAM" id="MobiDB-lite"/>
    </source>
</evidence>
<dbReference type="InterPro" id="IPR050234">
    <property type="entry name" value="Nuclear_hormone_rcpt_NR1"/>
</dbReference>
<dbReference type="PROSITE" id="PS51030">
    <property type="entry name" value="NUCLEAR_REC_DBD_2"/>
    <property type="match status" value="1"/>
</dbReference>
<keyword evidence="1" id="KW-0479">Metal-binding</keyword>
<dbReference type="Proteomes" id="UP000663882">
    <property type="component" value="Unassembled WGS sequence"/>
</dbReference>
<evidence type="ECO:0000259" key="10">
    <source>
        <dbReference type="PROSITE" id="PS51030"/>
    </source>
</evidence>
<evidence type="ECO:0000313" key="12">
    <source>
        <dbReference type="EMBL" id="CAF4049130.1"/>
    </source>
</evidence>
<reference evidence="11" key="1">
    <citation type="submission" date="2021-02" db="EMBL/GenBank/DDBJ databases">
        <authorList>
            <person name="Nowell W R."/>
        </authorList>
    </citation>
    <scope>NUCLEOTIDE SEQUENCE</scope>
</reference>
<evidence type="ECO:0000256" key="2">
    <source>
        <dbReference type="ARBA" id="ARBA00022771"/>
    </source>
</evidence>
<proteinExistence type="predicted"/>
<organism evidence="11 13">
    <name type="scientific">Rotaria sordida</name>
    <dbReference type="NCBI Taxonomy" id="392033"/>
    <lineage>
        <taxon>Eukaryota</taxon>
        <taxon>Metazoa</taxon>
        <taxon>Spiralia</taxon>
        <taxon>Gnathifera</taxon>
        <taxon>Rotifera</taxon>
        <taxon>Eurotatoria</taxon>
        <taxon>Bdelloidea</taxon>
        <taxon>Philodinida</taxon>
        <taxon>Philodinidae</taxon>
        <taxon>Rotaria</taxon>
    </lineage>
</organism>
<keyword evidence="8" id="KW-0539">Nucleus</keyword>
<keyword evidence="2" id="KW-0863">Zinc-finger</keyword>
<dbReference type="InterPro" id="IPR001628">
    <property type="entry name" value="Znf_hrmn_rcpt"/>
</dbReference>
<dbReference type="SUPFAM" id="SSF48508">
    <property type="entry name" value="Nuclear receptor ligand-binding domain"/>
    <property type="match status" value="1"/>
</dbReference>
<evidence type="ECO:0000256" key="8">
    <source>
        <dbReference type="ARBA" id="ARBA00023242"/>
    </source>
</evidence>